<proteinExistence type="predicted"/>
<name>A0AAV9CN92_ACOCL</name>
<gene>
    <name evidence="2" type="ORF">QJS10_CPB18g00395</name>
</gene>
<reference evidence="2" key="1">
    <citation type="journal article" date="2023" name="Nat. Commun.">
        <title>Diploid and tetraploid genomes of Acorus and the evolution of monocots.</title>
        <authorList>
            <person name="Ma L."/>
            <person name="Liu K.W."/>
            <person name="Li Z."/>
            <person name="Hsiao Y.Y."/>
            <person name="Qi Y."/>
            <person name="Fu T."/>
            <person name="Tang G.D."/>
            <person name="Zhang D."/>
            <person name="Sun W.H."/>
            <person name="Liu D.K."/>
            <person name="Li Y."/>
            <person name="Chen G.Z."/>
            <person name="Liu X.D."/>
            <person name="Liao X.Y."/>
            <person name="Jiang Y.T."/>
            <person name="Yu X."/>
            <person name="Hao Y."/>
            <person name="Huang J."/>
            <person name="Zhao X.W."/>
            <person name="Ke S."/>
            <person name="Chen Y.Y."/>
            <person name="Wu W.L."/>
            <person name="Hsu J.L."/>
            <person name="Lin Y.F."/>
            <person name="Huang M.D."/>
            <person name="Li C.Y."/>
            <person name="Huang L."/>
            <person name="Wang Z.W."/>
            <person name="Zhao X."/>
            <person name="Zhong W.Y."/>
            <person name="Peng D.H."/>
            <person name="Ahmad S."/>
            <person name="Lan S."/>
            <person name="Zhang J.S."/>
            <person name="Tsai W.C."/>
            <person name="Van de Peer Y."/>
            <person name="Liu Z.J."/>
        </authorList>
    </citation>
    <scope>NUCLEOTIDE SEQUENCE</scope>
    <source>
        <strain evidence="2">CP</strain>
    </source>
</reference>
<dbReference type="EMBL" id="JAUJYO010000018">
    <property type="protein sequence ID" value="KAK1290222.1"/>
    <property type="molecule type" value="Genomic_DNA"/>
</dbReference>
<comment type="caution">
    <text evidence="2">The sequence shown here is derived from an EMBL/GenBank/DDBJ whole genome shotgun (WGS) entry which is preliminary data.</text>
</comment>
<accession>A0AAV9CN92</accession>
<reference evidence="2" key="2">
    <citation type="submission" date="2023-06" db="EMBL/GenBank/DDBJ databases">
        <authorList>
            <person name="Ma L."/>
            <person name="Liu K.-W."/>
            <person name="Li Z."/>
            <person name="Hsiao Y.-Y."/>
            <person name="Qi Y."/>
            <person name="Fu T."/>
            <person name="Tang G."/>
            <person name="Zhang D."/>
            <person name="Sun W.-H."/>
            <person name="Liu D.-K."/>
            <person name="Li Y."/>
            <person name="Chen G.-Z."/>
            <person name="Liu X.-D."/>
            <person name="Liao X.-Y."/>
            <person name="Jiang Y.-T."/>
            <person name="Yu X."/>
            <person name="Hao Y."/>
            <person name="Huang J."/>
            <person name="Zhao X.-W."/>
            <person name="Ke S."/>
            <person name="Chen Y.-Y."/>
            <person name="Wu W.-L."/>
            <person name="Hsu J.-L."/>
            <person name="Lin Y.-F."/>
            <person name="Huang M.-D."/>
            <person name="Li C.-Y."/>
            <person name="Huang L."/>
            <person name="Wang Z.-W."/>
            <person name="Zhao X."/>
            <person name="Zhong W.-Y."/>
            <person name="Peng D.-H."/>
            <person name="Ahmad S."/>
            <person name="Lan S."/>
            <person name="Zhang J.-S."/>
            <person name="Tsai W.-C."/>
            <person name="Van De Peer Y."/>
            <person name="Liu Z.-J."/>
        </authorList>
    </citation>
    <scope>NUCLEOTIDE SEQUENCE</scope>
    <source>
        <strain evidence="2">CP</strain>
        <tissue evidence="2">Leaves</tissue>
    </source>
</reference>
<keyword evidence="3" id="KW-1185">Reference proteome</keyword>
<dbReference type="InterPro" id="IPR006994">
    <property type="entry name" value="TCF25/Rqc1"/>
</dbReference>
<evidence type="ECO:0000313" key="2">
    <source>
        <dbReference type="EMBL" id="KAK1290222.1"/>
    </source>
</evidence>
<evidence type="ECO:0008006" key="4">
    <source>
        <dbReference type="Google" id="ProtNLM"/>
    </source>
</evidence>
<organism evidence="2 3">
    <name type="scientific">Acorus calamus</name>
    <name type="common">Sweet flag</name>
    <dbReference type="NCBI Taxonomy" id="4465"/>
    <lineage>
        <taxon>Eukaryota</taxon>
        <taxon>Viridiplantae</taxon>
        <taxon>Streptophyta</taxon>
        <taxon>Embryophyta</taxon>
        <taxon>Tracheophyta</taxon>
        <taxon>Spermatophyta</taxon>
        <taxon>Magnoliopsida</taxon>
        <taxon>Liliopsida</taxon>
        <taxon>Acoraceae</taxon>
        <taxon>Acorus</taxon>
    </lineage>
</organism>
<feature type="compositionally biased region" description="Basic residues" evidence="1">
    <location>
        <begin position="94"/>
        <end position="103"/>
    </location>
</feature>
<dbReference type="GO" id="GO:1990112">
    <property type="term" value="C:RQC complex"/>
    <property type="evidence" value="ECO:0007669"/>
    <property type="project" value="TreeGrafter"/>
</dbReference>
<evidence type="ECO:0000256" key="1">
    <source>
        <dbReference type="SAM" id="MobiDB-lite"/>
    </source>
</evidence>
<feature type="compositionally biased region" description="Acidic residues" evidence="1">
    <location>
        <begin position="27"/>
        <end position="39"/>
    </location>
</feature>
<dbReference type="Proteomes" id="UP001180020">
    <property type="component" value="Unassembled WGS sequence"/>
</dbReference>
<dbReference type="Pfam" id="PF04910">
    <property type="entry name" value="Tcf25"/>
    <property type="match status" value="1"/>
</dbReference>
<dbReference type="AlphaFoldDB" id="A0AAV9CN92"/>
<feature type="compositionally biased region" description="Basic and acidic residues" evidence="1">
    <location>
        <begin position="104"/>
        <end position="117"/>
    </location>
</feature>
<sequence length="635" mass="71529">MIHIRDGPQRAGAAAAAAQQSLVDAGPEPDEEDEEEGEGSADVGPSRNLFDLLNEDDDQEVEEEVVNEKSSDVVEEKPSVLANPSKVVSSAGGKSKKKKQKKKNRDDGNSMKDRSEESIDAILEELAIDTKTINHEEITEVQLNTHNYGVSSLLAVDPKFLKAEDELRRIFGSKIVRSFENDRNGGSSRQVRGGRRMTLSLRKTMLVSASVNWPKWEGDLSMELLETKGGVNYFRYVHSPSYSQAQRIFEAAKEAHDINVVAGVLLYYPYHIETLLTIADMYKFSGEHQHSADTIAKCLFALECAWHPLFSPVQGNCRLKYTHETNKPLFTALSSHMQNIERRGCHRSALEVCKLLLALDDDDPMGAMFSIDYFALRAEEYTWLERFVEEYKNDASICLFPNFSYSLAICQFYLERDAASKGLVLEDDKSSSTDLMKQALMLHPLVLKRLVEKAPLKDSVWTKILKHPFFGSAQAGSPSLDHLIKIYVERNYVLYRYPDLQNFLKEAAHSVIELLNINSTEIKDWACVRKEVFPSDKNEYSHLQISDFSDTVPTIPPDDLRQFMVHPQMVHGMQNADMGAVPHGAHGAIAGEDRPPPREVVGRNPGLVFLESLLPWIDYGAHEHGHQDDHDQVDQ</sequence>
<feature type="compositionally biased region" description="Basic and acidic residues" evidence="1">
    <location>
        <begin position="66"/>
        <end position="78"/>
    </location>
</feature>
<protein>
    <recommendedName>
        <fullName evidence="4">Transcription factor 25</fullName>
    </recommendedName>
</protein>
<feature type="region of interest" description="Disordered" evidence="1">
    <location>
        <begin position="1"/>
        <end position="117"/>
    </location>
</feature>
<dbReference type="PANTHER" id="PTHR22684:SF0">
    <property type="entry name" value="RIBOSOME QUALITY CONTROL COMPLEX SUBUNIT TCF25"/>
    <property type="match status" value="1"/>
</dbReference>
<dbReference type="PANTHER" id="PTHR22684">
    <property type="entry name" value="NULP1-RELATED"/>
    <property type="match status" value="1"/>
</dbReference>
<feature type="compositionally biased region" description="Acidic residues" evidence="1">
    <location>
        <begin position="53"/>
        <end position="65"/>
    </location>
</feature>
<evidence type="ECO:0000313" key="3">
    <source>
        <dbReference type="Proteomes" id="UP001180020"/>
    </source>
</evidence>